<dbReference type="InterPro" id="IPR044925">
    <property type="entry name" value="His-Me_finger_sf"/>
</dbReference>
<dbReference type="GO" id="GO:0016787">
    <property type="term" value="F:hydrolase activity"/>
    <property type="evidence" value="ECO:0007669"/>
    <property type="project" value="UniProtKB-KW"/>
</dbReference>
<dbReference type="GO" id="GO:0004518">
    <property type="term" value="F:nuclease activity"/>
    <property type="evidence" value="ECO:0007669"/>
    <property type="project" value="UniProtKB-KW"/>
</dbReference>
<comment type="caution">
    <text evidence="7">The sequence shown here is derived from an EMBL/GenBank/DDBJ whole genome shotgun (WGS) entry which is preliminary data.</text>
</comment>
<evidence type="ECO:0000256" key="2">
    <source>
        <dbReference type="ARBA" id="ARBA00022722"/>
    </source>
</evidence>
<keyword evidence="4" id="KW-0378">Hydrolase</keyword>
<sequence>MKKSLTLLLLSVTLLSFAQQESKNTNATASIPNGYYNGATGTGYVLKTQLFNIIKNHFDQGYNGLYTTYQTSDVRSNGTVWDMYSDCPFIFGTVANGGNQDNGTNPSGECALFNREHTIPQSYFGNGVQPMYSDAHFVLPADKVVNAKRDDYPYGVVQNPTWTSTNGSKLGPNLNSGYSAGYSSTVFEPVDQYKGDIARLLFYFVTRYEDQLTTFYSSSSTVKAMFDGTSNHSFSNTFLNILLTWNNQDPVSAKEIARNNAIYARQNNRNPFIDHPEYVCQIWGAACAALNNQNFSLTNSVKVYPNPTNNGTVTISCETTVDSIELITINGQIIQQIKNPEFQDNTFTITNLPNGFYFLKLSGNGESLTKKVLVN</sequence>
<comment type="similarity">
    <text evidence="1">Belongs to the EndA/NucM nuclease family.</text>
</comment>
<evidence type="ECO:0000256" key="1">
    <source>
        <dbReference type="ARBA" id="ARBA00006429"/>
    </source>
</evidence>
<evidence type="ECO:0000259" key="6">
    <source>
        <dbReference type="Pfam" id="PF18962"/>
    </source>
</evidence>
<dbReference type="InterPro" id="IPR007346">
    <property type="entry name" value="Endonuclease-I"/>
</dbReference>
<dbReference type="EMBL" id="SJPE01000013">
    <property type="protein sequence ID" value="TBX66647.1"/>
    <property type="molecule type" value="Genomic_DNA"/>
</dbReference>
<feature type="domain" description="Secretion system C-terminal sorting" evidence="6">
    <location>
        <begin position="303"/>
        <end position="374"/>
    </location>
</feature>
<dbReference type="PANTHER" id="PTHR33607">
    <property type="entry name" value="ENDONUCLEASE-1"/>
    <property type="match status" value="1"/>
</dbReference>
<gene>
    <name evidence="7" type="ORF">EZL74_10720</name>
</gene>
<dbReference type="PANTHER" id="PTHR33607:SF2">
    <property type="entry name" value="ENDONUCLEASE-1"/>
    <property type="match status" value="1"/>
</dbReference>
<name>A0A4Q9YSZ6_9FLAO</name>
<evidence type="ECO:0000256" key="5">
    <source>
        <dbReference type="SAM" id="SignalP"/>
    </source>
</evidence>
<protein>
    <submittedName>
        <fullName evidence="7">T9SS type A sorting domain-containing protein</fullName>
    </submittedName>
</protein>
<dbReference type="SUPFAM" id="SSF54060">
    <property type="entry name" value="His-Me finger endonucleases"/>
    <property type="match status" value="1"/>
</dbReference>
<dbReference type="InterPro" id="IPR026444">
    <property type="entry name" value="Secre_tail"/>
</dbReference>
<organism evidence="7 8">
    <name type="scientific">Flavobacterium silvisoli</name>
    <dbReference type="NCBI Taxonomy" id="2529433"/>
    <lineage>
        <taxon>Bacteria</taxon>
        <taxon>Pseudomonadati</taxon>
        <taxon>Bacteroidota</taxon>
        <taxon>Flavobacteriia</taxon>
        <taxon>Flavobacteriales</taxon>
        <taxon>Flavobacteriaceae</taxon>
        <taxon>Flavobacterium</taxon>
    </lineage>
</organism>
<keyword evidence="8" id="KW-1185">Reference proteome</keyword>
<dbReference type="Pfam" id="PF18962">
    <property type="entry name" value="Por_Secre_tail"/>
    <property type="match status" value="1"/>
</dbReference>
<evidence type="ECO:0000256" key="4">
    <source>
        <dbReference type="ARBA" id="ARBA00022801"/>
    </source>
</evidence>
<feature type="signal peptide" evidence="5">
    <location>
        <begin position="1"/>
        <end position="18"/>
    </location>
</feature>
<dbReference type="Pfam" id="PF04231">
    <property type="entry name" value="Endonuclease_1"/>
    <property type="match status" value="1"/>
</dbReference>
<feature type="chain" id="PRO_5020214096" evidence="5">
    <location>
        <begin position="19"/>
        <end position="375"/>
    </location>
</feature>
<dbReference type="OrthoDB" id="5485925at2"/>
<dbReference type="Proteomes" id="UP000293300">
    <property type="component" value="Unassembled WGS sequence"/>
</dbReference>
<keyword evidence="3 5" id="KW-0732">Signal</keyword>
<accession>A0A4Q9YSZ6</accession>
<proteinExistence type="inferred from homology"/>
<dbReference type="NCBIfam" id="TIGR04183">
    <property type="entry name" value="Por_Secre_tail"/>
    <property type="match status" value="1"/>
</dbReference>
<dbReference type="AlphaFoldDB" id="A0A4Q9YSZ6"/>
<evidence type="ECO:0000313" key="7">
    <source>
        <dbReference type="EMBL" id="TBX66647.1"/>
    </source>
</evidence>
<evidence type="ECO:0000256" key="3">
    <source>
        <dbReference type="ARBA" id="ARBA00022729"/>
    </source>
</evidence>
<reference evidence="7 8" key="1">
    <citation type="submission" date="2019-02" db="EMBL/GenBank/DDBJ databases">
        <title>Flavobacterium sp. RD-2-33 isolated from forest soil.</title>
        <authorList>
            <person name="Chaudhary D.K."/>
        </authorList>
    </citation>
    <scope>NUCLEOTIDE SEQUENCE [LARGE SCALE GENOMIC DNA]</scope>
    <source>
        <strain evidence="7 8">RD-2-33</strain>
    </source>
</reference>
<evidence type="ECO:0000313" key="8">
    <source>
        <dbReference type="Proteomes" id="UP000293300"/>
    </source>
</evidence>
<keyword evidence="2" id="KW-0540">Nuclease</keyword>
<dbReference type="RefSeq" id="WP_131476612.1">
    <property type="nucleotide sequence ID" value="NZ_SJPE01000013.1"/>
</dbReference>